<evidence type="ECO:0000256" key="10">
    <source>
        <dbReference type="ARBA" id="ARBA00022777"/>
    </source>
</evidence>
<feature type="domain" description="Pterin-binding" evidence="16">
    <location>
        <begin position="293"/>
        <end position="571"/>
    </location>
</feature>
<dbReference type="GO" id="GO:0004156">
    <property type="term" value="F:dihydropteroate synthase activity"/>
    <property type="evidence" value="ECO:0007669"/>
    <property type="project" value="UniProtKB-EC"/>
</dbReference>
<dbReference type="GO" id="GO:0046656">
    <property type="term" value="P:folic acid biosynthetic process"/>
    <property type="evidence" value="ECO:0007669"/>
    <property type="project" value="UniProtKB-KW"/>
</dbReference>
<keyword evidence="12" id="KW-0460">Magnesium</keyword>
<dbReference type="PROSITE" id="PS00792">
    <property type="entry name" value="DHPS_1"/>
    <property type="match status" value="1"/>
</dbReference>
<dbReference type="PROSITE" id="PS50972">
    <property type="entry name" value="PTERIN_BINDING"/>
    <property type="match status" value="1"/>
</dbReference>
<dbReference type="PANTHER" id="PTHR20941">
    <property type="entry name" value="FOLATE SYNTHESIS PROTEINS"/>
    <property type="match status" value="1"/>
</dbReference>
<evidence type="ECO:0000259" key="16">
    <source>
        <dbReference type="PROSITE" id="PS50972"/>
    </source>
</evidence>
<dbReference type="AlphaFoldDB" id="D8LRL2"/>
<dbReference type="STRING" id="2880.D8LRL2"/>
<dbReference type="CDD" id="cd00739">
    <property type="entry name" value="DHPS"/>
    <property type="match status" value="1"/>
</dbReference>
<dbReference type="PROSITE" id="PS00793">
    <property type="entry name" value="DHPS_2"/>
    <property type="match status" value="1"/>
</dbReference>
<dbReference type="FunFam" id="3.20.20.20:FF:000006">
    <property type="entry name" value="Dihydropteroate synthase"/>
    <property type="match status" value="1"/>
</dbReference>
<dbReference type="EMBL" id="FN649751">
    <property type="protein sequence ID" value="CBN77773.1"/>
    <property type="molecule type" value="Genomic_DNA"/>
</dbReference>
<dbReference type="CDD" id="cd00483">
    <property type="entry name" value="HPPK"/>
    <property type="match status" value="1"/>
</dbReference>
<dbReference type="Pfam" id="PF01288">
    <property type="entry name" value="HPPK"/>
    <property type="match status" value="1"/>
</dbReference>
<comment type="cofactor">
    <cofactor evidence="3">
        <name>Mg(2+)</name>
        <dbReference type="ChEBI" id="CHEBI:18420"/>
    </cofactor>
</comment>
<keyword evidence="10" id="KW-0418">Kinase</keyword>
<accession>D8LRL2</accession>
<dbReference type="GO" id="GO:0005524">
    <property type="term" value="F:ATP binding"/>
    <property type="evidence" value="ECO:0007669"/>
    <property type="project" value="UniProtKB-KW"/>
</dbReference>
<comment type="catalytic activity">
    <reaction evidence="1">
        <text>(7,8-dihydropterin-6-yl)methyl diphosphate + 4-aminobenzoate = 7,8-dihydropteroate + diphosphate</text>
        <dbReference type="Rhea" id="RHEA:19949"/>
        <dbReference type="ChEBI" id="CHEBI:17836"/>
        <dbReference type="ChEBI" id="CHEBI:17839"/>
        <dbReference type="ChEBI" id="CHEBI:33019"/>
        <dbReference type="ChEBI" id="CHEBI:72950"/>
        <dbReference type="EC" id="2.5.1.15"/>
    </reaction>
</comment>
<evidence type="ECO:0000256" key="15">
    <source>
        <dbReference type="SAM" id="MobiDB-lite"/>
    </source>
</evidence>
<comment type="pathway">
    <text evidence="5">Cofactor biosynthesis; tetrahydrofolate biosynthesis; 2-amino-4-hydroxy-6-hydroxymethyl-7,8-dihydropteridine diphosphate from 7,8-dihydroneopterin triphosphate: step 4/4.</text>
</comment>
<dbReference type="InterPro" id="IPR045031">
    <property type="entry name" value="DHP_synth-like"/>
</dbReference>
<evidence type="ECO:0000256" key="14">
    <source>
        <dbReference type="ARBA" id="ARBA00023268"/>
    </source>
</evidence>
<dbReference type="PANTHER" id="PTHR20941:SF1">
    <property type="entry name" value="FOLIC ACID SYNTHESIS PROTEIN FOL1"/>
    <property type="match status" value="1"/>
</dbReference>
<evidence type="ECO:0000256" key="3">
    <source>
        <dbReference type="ARBA" id="ARBA00001946"/>
    </source>
</evidence>
<evidence type="ECO:0000256" key="13">
    <source>
        <dbReference type="ARBA" id="ARBA00022909"/>
    </source>
</evidence>
<dbReference type="InterPro" id="IPR000550">
    <property type="entry name" value="Hppk"/>
</dbReference>
<reference evidence="17 18" key="1">
    <citation type="journal article" date="2010" name="Nature">
        <title>The Ectocarpus genome and the independent evolution of multicellularity in brown algae.</title>
        <authorList>
            <person name="Cock J.M."/>
            <person name="Sterck L."/>
            <person name="Rouze P."/>
            <person name="Scornet D."/>
            <person name="Allen A.E."/>
            <person name="Amoutzias G."/>
            <person name="Anthouard V."/>
            <person name="Artiguenave F."/>
            <person name="Aury J.M."/>
            <person name="Badger J.H."/>
            <person name="Beszteri B."/>
            <person name="Billiau K."/>
            <person name="Bonnet E."/>
            <person name="Bothwell J.H."/>
            <person name="Bowler C."/>
            <person name="Boyen C."/>
            <person name="Brownlee C."/>
            <person name="Carrano C.J."/>
            <person name="Charrier B."/>
            <person name="Cho G.Y."/>
            <person name="Coelho S.M."/>
            <person name="Collen J."/>
            <person name="Corre E."/>
            <person name="Da Silva C."/>
            <person name="Delage L."/>
            <person name="Delaroque N."/>
            <person name="Dittami S.M."/>
            <person name="Doulbeau S."/>
            <person name="Elias M."/>
            <person name="Farnham G."/>
            <person name="Gachon C.M."/>
            <person name="Gschloessl B."/>
            <person name="Heesch S."/>
            <person name="Jabbari K."/>
            <person name="Jubin C."/>
            <person name="Kawai H."/>
            <person name="Kimura K."/>
            <person name="Kloareg B."/>
            <person name="Kupper F.C."/>
            <person name="Lang D."/>
            <person name="Le Bail A."/>
            <person name="Leblanc C."/>
            <person name="Lerouge P."/>
            <person name="Lohr M."/>
            <person name="Lopez P.J."/>
            <person name="Martens C."/>
            <person name="Maumus F."/>
            <person name="Michel G."/>
            <person name="Miranda-Saavedra D."/>
            <person name="Morales J."/>
            <person name="Moreau H."/>
            <person name="Motomura T."/>
            <person name="Nagasato C."/>
            <person name="Napoli C.A."/>
            <person name="Nelson D.R."/>
            <person name="Nyvall-Collen P."/>
            <person name="Peters A.F."/>
            <person name="Pommier C."/>
            <person name="Potin P."/>
            <person name="Poulain J."/>
            <person name="Quesneville H."/>
            <person name="Read B."/>
            <person name="Rensing S.A."/>
            <person name="Ritter A."/>
            <person name="Rousvoal S."/>
            <person name="Samanta M."/>
            <person name="Samson G."/>
            <person name="Schroeder D.C."/>
            <person name="Segurens B."/>
            <person name="Strittmatter M."/>
            <person name="Tonon T."/>
            <person name="Tregear J.W."/>
            <person name="Valentin K."/>
            <person name="von Dassow P."/>
            <person name="Yamagishi T."/>
            <person name="Van de Peer Y."/>
            <person name="Wincker P."/>
        </authorList>
    </citation>
    <scope>NUCLEOTIDE SEQUENCE [LARGE SCALE GENOMIC DNA]</scope>
    <source>
        <strain evidence="18">Ec32 / CCAP1310/4</strain>
    </source>
</reference>
<dbReference type="EMBL" id="FN648916">
    <property type="protein sequence ID" value="CBN77773.1"/>
    <property type="molecule type" value="Genomic_DNA"/>
</dbReference>
<keyword evidence="11" id="KW-0067">ATP-binding</keyword>
<evidence type="ECO:0000256" key="4">
    <source>
        <dbReference type="ARBA" id="ARBA00004763"/>
    </source>
</evidence>
<dbReference type="InterPro" id="IPR006390">
    <property type="entry name" value="DHP_synth_dom"/>
</dbReference>
<dbReference type="Gene3D" id="3.30.70.560">
    <property type="entry name" value="7,8-Dihydro-6-hydroxymethylpterin-pyrophosphokinase HPPK"/>
    <property type="match status" value="1"/>
</dbReference>
<dbReference type="Proteomes" id="UP000002630">
    <property type="component" value="Linkage Group LG26"/>
</dbReference>
<evidence type="ECO:0000256" key="5">
    <source>
        <dbReference type="ARBA" id="ARBA00005051"/>
    </source>
</evidence>
<name>D8LRL2_ECTSI</name>
<proteinExistence type="inferred from homology"/>
<gene>
    <name evidence="17" type="ORF">Esi_0069_0033</name>
</gene>
<dbReference type="GO" id="GO:0016301">
    <property type="term" value="F:kinase activity"/>
    <property type="evidence" value="ECO:0007669"/>
    <property type="project" value="UniProtKB-KW"/>
</dbReference>
<dbReference type="Pfam" id="PF00809">
    <property type="entry name" value="Pterin_bind"/>
    <property type="match status" value="2"/>
</dbReference>
<dbReference type="SUPFAM" id="SSF51717">
    <property type="entry name" value="Dihydropteroate synthetase-like"/>
    <property type="match status" value="1"/>
</dbReference>
<dbReference type="GO" id="GO:0005740">
    <property type="term" value="C:mitochondrial envelope"/>
    <property type="evidence" value="ECO:0007669"/>
    <property type="project" value="TreeGrafter"/>
</dbReference>
<organism evidence="17 18">
    <name type="scientific">Ectocarpus siliculosus</name>
    <name type="common">Brown alga</name>
    <name type="synonym">Conferva siliculosa</name>
    <dbReference type="NCBI Taxonomy" id="2880"/>
    <lineage>
        <taxon>Eukaryota</taxon>
        <taxon>Sar</taxon>
        <taxon>Stramenopiles</taxon>
        <taxon>Ochrophyta</taxon>
        <taxon>PX clade</taxon>
        <taxon>Phaeophyceae</taxon>
        <taxon>Ectocarpales</taxon>
        <taxon>Ectocarpaceae</taxon>
        <taxon>Ectocarpus</taxon>
    </lineage>
</organism>
<comment type="similarity">
    <text evidence="6">In the C-terminal section; belongs to the DHPS family.</text>
</comment>
<dbReference type="UniPathway" id="UPA00077">
    <property type="reaction ID" value="UER00155"/>
</dbReference>
<dbReference type="Gene3D" id="3.20.20.20">
    <property type="entry name" value="Dihydropteroate synthase-like"/>
    <property type="match status" value="1"/>
</dbReference>
<evidence type="ECO:0000256" key="8">
    <source>
        <dbReference type="ARBA" id="ARBA00022723"/>
    </source>
</evidence>
<dbReference type="InParanoid" id="D8LRL2"/>
<keyword evidence="7" id="KW-0808">Transferase</keyword>
<keyword evidence="9" id="KW-0547">Nucleotide-binding</keyword>
<dbReference type="OrthoDB" id="615426at2759"/>
<dbReference type="InterPro" id="IPR035907">
    <property type="entry name" value="Hppk_sf"/>
</dbReference>
<dbReference type="InterPro" id="IPR000489">
    <property type="entry name" value="Pterin-binding_dom"/>
</dbReference>
<evidence type="ECO:0000256" key="9">
    <source>
        <dbReference type="ARBA" id="ARBA00022741"/>
    </source>
</evidence>
<keyword evidence="8" id="KW-0479">Metal-binding</keyword>
<dbReference type="InterPro" id="IPR011005">
    <property type="entry name" value="Dihydropteroate_synth-like_sf"/>
</dbReference>
<evidence type="ECO:0000256" key="2">
    <source>
        <dbReference type="ARBA" id="ARBA00000198"/>
    </source>
</evidence>
<evidence type="ECO:0000256" key="7">
    <source>
        <dbReference type="ARBA" id="ARBA00022679"/>
    </source>
</evidence>
<dbReference type="GO" id="GO:0003848">
    <property type="term" value="F:2-amino-4-hydroxy-6-hydroxymethyldihydropteridine diphosphokinase activity"/>
    <property type="evidence" value="ECO:0007669"/>
    <property type="project" value="UniProtKB-EC"/>
</dbReference>
<comment type="pathway">
    <text evidence="4">Cofactor biosynthesis; tetrahydrofolate biosynthesis; 7,8-dihydrofolate from 2-amino-4-hydroxy-6-hydroxymethyl-7,8-dihydropteridine diphosphate and 4-aminobenzoate: step 1/2.</text>
</comment>
<sequence>MSVTLSRYRVLLPRNGRILPGCPLRPSTTTRIHTASSVPSLRGSLLDFGRRRGGASVRSLATVYLGLGSNVGDRHANLLRAFKGLREFGEVDATSLLYETPPMYVEDQPWFLNAACRLSTDLGPAVLLERLKVLEAAVGRKDTARWGPRAVDVDILLYDDLVLDGGDGGNGDDGGDTGRPQQHQERQQSKRWLRIPHPRMHERPFVLLPLADIQPDLAHPVLRSTVKELLSGLGLSAGVGNRTLSAAAAGAKGVEGQAGESAGAGGAERVLPMGVCSNGHTRLWPMEGRRSRTYVMGILNATPDSFSDGGQHYRRGGGVATAVEHGLKMARDGADVLDIGGESTRPGAAEVSPEEEISRVVPVIEGIRDAATAGGEAAAGEGDDADTIGPVTITVDTRRAAVAEAAVAAGADAVNDVSGGTFDPQMLATVARTGVPLMMMHMRGTPQTMTSLTDYGGNVVGEVSQSLEACSRAADIAGVPRWMHVLNPGIGFAKTHSQSLLLMRELDVIAKHVGSPLLVGPSRKRFIGELTSESDPIQRDWGTVGACCSAAERGAKLVRVHNVKGAVLALAVSDAIRNEG</sequence>
<evidence type="ECO:0000313" key="18">
    <source>
        <dbReference type="Proteomes" id="UP000002630"/>
    </source>
</evidence>
<evidence type="ECO:0000256" key="1">
    <source>
        <dbReference type="ARBA" id="ARBA00000012"/>
    </source>
</evidence>
<dbReference type="NCBIfam" id="TIGR01496">
    <property type="entry name" value="DHPS"/>
    <property type="match status" value="1"/>
</dbReference>
<evidence type="ECO:0000256" key="11">
    <source>
        <dbReference type="ARBA" id="ARBA00022840"/>
    </source>
</evidence>
<keyword evidence="14" id="KW-0511">Multifunctional enzyme</keyword>
<dbReference type="GO" id="GO:0046654">
    <property type="term" value="P:tetrahydrofolate biosynthetic process"/>
    <property type="evidence" value="ECO:0007669"/>
    <property type="project" value="UniProtKB-UniPathway"/>
</dbReference>
<dbReference type="eggNOG" id="KOG2544">
    <property type="taxonomic scope" value="Eukaryota"/>
</dbReference>
<protein>
    <recommendedName>
        <fullName evidence="16">Pterin-binding domain-containing protein</fullName>
    </recommendedName>
</protein>
<evidence type="ECO:0000256" key="12">
    <source>
        <dbReference type="ARBA" id="ARBA00022842"/>
    </source>
</evidence>
<keyword evidence="18" id="KW-1185">Reference proteome</keyword>
<dbReference type="OMA" id="FMYETEP"/>
<dbReference type="NCBIfam" id="TIGR01498">
    <property type="entry name" value="folK"/>
    <property type="match status" value="1"/>
</dbReference>
<keyword evidence="13" id="KW-0289">Folate biosynthesis</keyword>
<dbReference type="GO" id="GO:0046872">
    <property type="term" value="F:metal ion binding"/>
    <property type="evidence" value="ECO:0007669"/>
    <property type="project" value="UniProtKB-KW"/>
</dbReference>
<dbReference type="PROSITE" id="PS00794">
    <property type="entry name" value="HPPK"/>
    <property type="match status" value="1"/>
</dbReference>
<comment type="catalytic activity">
    <reaction evidence="2">
        <text>6-hydroxymethyl-7,8-dihydropterin + ATP = (7,8-dihydropterin-6-yl)methyl diphosphate + AMP + H(+)</text>
        <dbReference type="Rhea" id="RHEA:11412"/>
        <dbReference type="ChEBI" id="CHEBI:15378"/>
        <dbReference type="ChEBI" id="CHEBI:30616"/>
        <dbReference type="ChEBI" id="CHEBI:44841"/>
        <dbReference type="ChEBI" id="CHEBI:72950"/>
        <dbReference type="ChEBI" id="CHEBI:456215"/>
        <dbReference type="EC" id="2.7.6.3"/>
    </reaction>
</comment>
<feature type="region of interest" description="Disordered" evidence="15">
    <location>
        <begin position="167"/>
        <end position="195"/>
    </location>
</feature>
<dbReference type="SUPFAM" id="SSF55083">
    <property type="entry name" value="6-hydroxymethyl-7,8-dihydropterin pyrophosphokinase, HPPK"/>
    <property type="match status" value="1"/>
</dbReference>
<evidence type="ECO:0000313" key="17">
    <source>
        <dbReference type="EMBL" id="CBN77773.1"/>
    </source>
</evidence>
<evidence type="ECO:0000256" key="6">
    <source>
        <dbReference type="ARBA" id="ARBA00009951"/>
    </source>
</evidence>